<protein>
    <submittedName>
        <fullName evidence="2">Uncharacterized protein</fullName>
    </submittedName>
</protein>
<evidence type="ECO:0000313" key="2">
    <source>
        <dbReference type="EMBL" id="CAH0002496.1"/>
    </source>
</evidence>
<reference evidence="2" key="1">
    <citation type="submission" date="2021-10" db="EMBL/GenBank/DDBJ databases">
        <authorList>
            <person name="Piombo E."/>
        </authorList>
    </citation>
    <scope>NUCLEOTIDE SEQUENCE</scope>
</reference>
<evidence type="ECO:0000313" key="3">
    <source>
        <dbReference type="Proteomes" id="UP000754883"/>
    </source>
</evidence>
<feature type="chain" id="PRO_5040298971" evidence="1">
    <location>
        <begin position="16"/>
        <end position="62"/>
    </location>
</feature>
<keyword evidence="3" id="KW-1185">Reference proteome</keyword>
<dbReference type="EMBL" id="CABFNO020001560">
    <property type="protein sequence ID" value="CAH0002496.1"/>
    <property type="molecule type" value="Genomic_DNA"/>
</dbReference>
<dbReference type="OrthoDB" id="5140564at2759"/>
<keyword evidence="1" id="KW-0732">Signal</keyword>
<sequence>MKCTLFLIAIGAALAAPSEIFMKEGNIFCWDLCSFEEPKCPDQMPGFASSRRASCGQNLSQD</sequence>
<dbReference type="AlphaFoldDB" id="A0A9N9UT76"/>
<name>A0A9N9UT76_9HYPO</name>
<dbReference type="Proteomes" id="UP000754883">
    <property type="component" value="Unassembled WGS sequence"/>
</dbReference>
<organism evidence="2 3">
    <name type="scientific">Clonostachys byssicola</name>
    <dbReference type="NCBI Taxonomy" id="160290"/>
    <lineage>
        <taxon>Eukaryota</taxon>
        <taxon>Fungi</taxon>
        <taxon>Dikarya</taxon>
        <taxon>Ascomycota</taxon>
        <taxon>Pezizomycotina</taxon>
        <taxon>Sordariomycetes</taxon>
        <taxon>Hypocreomycetidae</taxon>
        <taxon>Hypocreales</taxon>
        <taxon>Bionectriaceae</taxon>
        <taxon>Clonostachys</taxon>
    </lineage>
</organism>
<accession>A0A9N9UT76</accession>
<comment type="caution">
    <text evidence="2">The sequence shown here is derived from an EMBL/GenBank/DDBJ whole genome shotgun (WGS) entry which is preliminary data.</text>
</comment>
<proteinExistence type="predicted"/>
<gene>
    <name evidence="2" type="ORF">CBYS24578_00002048</name>
</gene>
<evidence type="ECO:0000256" key="1">
    <source>
        <dbReference type="SAM" id="SignalP"/>
    </source>
</evidence>
<feature type="signal peptide" evidence="1">
    <location>
        <begin position="1"/>
        <end position="15"/>
    </location>
</feature>